<dbReference type="PANTHER" id="PTHR13467">
    <property type="entry name" value="CUE DOMAIN CONTAINING PROTEIN 1"/>
    <property type="match status" value="1"/>
</dbReference>
<dbReference type="PANTHER" id="PTHR13467:SF3">
    <property type="entry name" value="CUE DOMAIN-CONTAINING PROTEIN 1"/>
    <property type="match status" value="1"/>
</dbReference>
<sequence length="270" mass="31445">MSHFCAMFPLVPRNIIQETIQRRYGEIDYVLEDLLRYSENLQQSSIIPQPPINNIHLRTAIPIRQQPPSYDDVMNVVDTSNDEIIAKMMQNEEFRRFAASDRELRELLSRERYRSSSNHNRWRTIPPPLSNEGSSRIYRRNEVIENILLPVPNGPIVDYETDSNIPNGPVIGESSPRTSTSIREKITNKFRTLRKSSSNLTGGNTSRVFENEIPDERDIYPNTGDFEYDFKDYQHTNRVKEMGKASKEKIMKLVARFKATRGTNDIHYSY</sequence>
<organism evidence="1 2">
    <name type="scientific">Parastrongyloides trichosuri</name>
    <name type="common">Possum-specific nematode worm</name>
    <dbReference type="NCBI Taxonomy" id="131310"/>
    <lineage>
        <taxon>Eukaryota</taxon>
        <taxon>Metazoa</taxon>
        <taxon>Ecdysozoa</taxon>
        <taxon>Nematoda</taxon>
        <taxon>Chromadorea</taxon>
        <taxon>Rhabditida</taxon>
        <taxon>Tylenchina</taxon>
        <taxon>Panagrolaimomorpha</taxon>
        <taxon>Strongyloidoidea</taxon>
        <taxon>Strongyloididae</taxon>
        <taxon>Parastrongyloides</taxon>
    </lineage>
</organism>
<dbReference type="AlphaFoldDB" id="A0A0N5A181"/>
<reference evidence="2" key="1">
    <citation type="submission" date="2017-02" db="UniProtKB">
        <authorList>
            <consortium name="WormBaseParasite"/>
        </authorList>
    </citation>
    <scope>IDENTIFICATION</scope>
</reference>
<accession>A0A0N5A181</accession>
<protein>
    <submittedName>
        <fullName evidence="2">CUE domain-containing protein</fullName>
    </submittedName>
</protein>
<evidence type="ECO:0000313" key="2">
    <source>
        <dbReference type="WBParaSite" id="PTRK_0001538100.1"/>
    </source>
</evidence>
<dbReference type="WBParaSite" id="PTRK_0001538100.1">
    <property type="protein sequence ID" value="PTRK_0001538100.1"/>
    <property type="gene ID" value="PTRK_0001538100"/>
</dbReference>
<proteinExistence type="predicted"/>
<name>A0A0N5A181_PARTI</name>
<evidence type="ECO:0000313" key="1">
    <source>
        <dbReference type="Proteomes" id="UP000038045"/>
    </source>
</evidence>
<dbReference type="InterPro" id="IPR040192">
    <property type="entry name" value="CUEDC1"/>
</dbReference>
<dbReference type="Proteomes" id="UP000038045">
    <property type="component" value="Unplaced"/>
</dbReference>
<keyword evidence="1" id="KW-1185">Reference proteome</keyword>